<sequence>MSEPRRRRRVFVTAGLSASAAVLAMAVQAGLDEQASGGTSYADSSAAADPATPADVADSDDE</sequence>
<feature type="region of interest" description="Disordered" evidence="1">
    <location>
        <begin position="33"/>
        <end position="62"/>
    </location>
</feature>
<evidence type="ECO:0000313" key="4">
    <source>
        <dbReference type="Proteomes" id="UP001589750"/>
    </source>
</evidence>
<proteinExistence type="predicted"/>
<feature type="signal peptide" evidence="2">
    <location>
        <begin position="1"/>
        <end position="24"/>
    </location>
</feature>
<keyword evidence="4" id="KW-1185">Reference proteome</keyword>
<gene>
    <name evidence="3" type="ORF">ACFFRI_01095</name>
</gene>
<evidence type="ECO:0000313" key="3">
    <source>
        <dbReference type="EMBL" id="MFB9311624.1"/>
    </source>
</evidence>
<feature type="compositionally biased region" description="Low complexity" evidence="1">
    <location>
        <begin position="33"/>
        <end position="56"/>
    </location>
</feature>
<protein>
    <submittedName>
        <fullName evidence="3">Uncharacterized protein</fullName>
    </submittedName>
</protein>
<organism evidence="3 4">
    <name type="scientific">Nocardioides plantarum</name>
    <dbReference type="NCBI Taxonomy" id="29299"/>
    <lineage>
        <taxon>Bacteria</taxon>
        <taxon>Bacillati</taxon>
        <taxon>Actinomycetota</taxon>
        <taxon>Actinomycetes</taxon>
        <taxon>Propionibacteriales</taxon>
        <taxon>Nocardioidaceae</taxon>
        <taxon>Nocardioides</taxon>
    </lineage>
</organism>
<keyword evidence="2" id="KW-0732">Signal</keyword>
<evidence type="ECO:0000256" key="2">
    <source>
        <dbReference type="SAM" id="SignalP"/>
    </source>
</evidence>
<feature type="chain" id="PRO_5046633410" evidence="2">
    <location>
        <begin position="25"/>
        <end position="62"/>
    </location>
</feature>
<dbReference type="RefSeq" id="WP_140008525.1">
    <property type="nucleotide sequence ID" value="NZ_JBHMDG010000001.1"/>
</dbReference>
<comment type="caution">
    <text evidence="3">The sequence shown here is derived from an EMBL/GenBank/DDBJ whole genome shotgun (WGS) entry which is preliminary data.</text>
</comment>
<dbReference type="Proteomes" id="UP001589750">
    <property type="component" value="Unassembled WGS sequence"/>
</dbReference>
<dbReference type="EMBL" id="JBHMDG010000001">
    <property type="protein sequence ID" value="MFB9311624.1"/>
    <property type="molecule type" value="Genomic_DNA"/>
</dbReference>
<evidence type="ECO:0000256" key="1">
    <source>
        <dbReference type="SAM" id="MobiDB-lite"/>
    </source>
</evidence>
<reference evidence="3 4" key="1">
    <citation type="submission" date="2024-09" db="EMBL/GenBank/DDBJ databases">
        <authorList>
            <person name="Sun Q."/>
            <person name="Mori K."/>
        </authorList>
    </citation>
    <scope>NUCLEOTIDE SEQUENCE [LARGE SCALE GENOMIC DNA]</scope>
    <source>
        <strain evidence="3 4">JCM 9626</strain>
    </source>
</reference>
<name>A0ABV5K4F7_9ACTN</name>
<accession>A0ABV5K4F7</accession>